<evidence type="ECO:0000313" key="10">
    <source>
        <dbReference type="Proteomes" id="UP001652660"/>
    </source>
</evidence>
<sequence>MASKQIINSALVLRVITLLALGASVVLLVLNNCKLSDGAKIFFADLHAYWYAVAVAGVGFIYTLIQLPFAVYHVSTEKRWIRNGCLPEFDFYGDKVISFLLASGVGVGFGVTFELKRYLDVVSVAAVVLGANAAEVDEERSKASDFLDRENIATGILLVGFVTMAITSILTSIMKSPSTKGGGFFR</sequence>
<organism evidence="10 11">
    <name type="scientific">Coffea arabica</name>
    <name type="common">Arabian coffee</name>
    <dbReference type="NCBI Taxonomy" id="13443"/>
    <lineage>
        <taxon>Eukaryota</taxon>
        <taxon>Viridiplantae</taxon>
        <taxon>Streptophyta</taxon>
        <taxon>Embryophyta</taxon>
        <taxon>Tracheophyta</taxon>
        <taxon>Spermatophyta</taxon>
        <taxon>Magnoliopsida</taxon>
        <taxon>eudicotyledons</taxon>
        <taxon>Gunneridae</taxon>
        <taxon>Pentapetalae</taxon>
        <taxon>asterids</taxon>
        <taxon>lamiids</taxon>
        <taxon>Gentianales</taxon>
        <taxon>Rubiaceae</taxon>
        <taxon>Ixoroideae</taxon>
        <taxon>Gardenieae complex</taxon>
        <taxon>Bertiereae - Coffeeae clade</taxon>
        <taxon>Coffeeae</taxon>
        <taxon>Coffea</taxon>
    </lineage>
</organism>
<evidence type="ECO:0000313" key="11">
    <source>
        <dbReference type="RefSeq" id="XP_027124011.1"/>
    </source>
</evidence>
<keyword evidence="10" id="KW-1185">Reference proteome</keyword>
<feature type="transmembrane region" description="Helical" evidence="8">
    <location>
        <begin position="152"/>
        <end position="173"/>
    </location>
</feature>
<dbReference type="PANTHER" id="PTHR33573:SF17">
    <property type="entry name" value="CASP-LIKE PROTEIN 4D1"/>
    <property type="match status" value="1"/>
</dbReference>
<evidence type="ECO:0000256" key="4">
    <source>
        <dbReference type="ARBA" id="ARBA00022475"/>
    </source>
</evidence>
<gene>
    <name evidence="11" type="primary">LOC113740674</name>
</gene>
<name>A0A6P6XAV5_COFAR</name>
<proteinExistence type="inferred from homology"/>
<keyword evidence="5 8" id="KW-0812">Transmembrane</keyword>
<protein>
    <recommendedName>
        <fullName evidence="8">CASP-like protein</fullName>
    </recommendedName>
</protein>
<dbReference type="RefSeq" id="XP_027124011.1">
    <property type="nucleotide sequence ID" value="XM_027268210.2"/>
</dbReference>
<accession>A0A6P6XAV5</accession>
<dbReference type="GeneID" id="113740674"/>
<dbReference type="GO" id="GO:0005886">
    <property type="term" value="C:plasma membrane"/>
    <property type="evidence" value="ECO:0007669"/>
    <property type="project" value="UniProtKB-SubCell"/>
</dbReference>
<dbReference type="AlphaFoldDB" id="A0A6P6XAV5"/>
<evidence type="ECO:0000259" key="9">
    <source>
        <dbReference type="Pfam" id="PF04535"/>
    </source>
</evidence>
<reference evidence="10" key="1">
    <citation type="journal article" date="2025" name="Foods">
        <title>Unveiling the Microbial Signatures of Arabica Coffee Cherries: Insights into Ripeness Specific Diversity, Functional Traits, and Implications for Quality and Safety.</title>
        <authorList>
            <consortium name="RefSeq"/>
            <person name="Tenea G.N."/>
            <person name="Cifuentes V."/>
            <person name="Reyes P."/>
            <person name="Cevallos-Vallejos M."/>
        </authorList>
    </citation>
    <scope>NUCLEOTIDE SEQUENCE [LARGE SCALE GENOMIC DNA]</scope>
</reference>
<dbReference type="PANTHER" id="PTHR33573">
    <property type="entry name" value="CASP-LIKE PROTEIN 4A4"/>
    <property type="match status" value="1"/>
</dbReference>
<evidence type="ECO:0000256" key="5">
    <source>
        <dbReference type="ARBA" id="ARBA00022692"/>
    </source>
</evidence>
<evidence type="ECO:0000256" key="2">
    <source>
        <dbReference type="ARBA" id="ARBA00007651"/>
    </source>
</evidence>
<feature type="transmembrane region" description="Helical" evidence="8">
    <location>
        <begin position="12"/>
        <end position="30"/>
    </location>
</feature>
<keyword evidence="4 8" id="KW-1003">Cell membrane</keyword>
<feature type="domain" description="Casparian strip membrane protein" evidence="9">
    <location>
        <begin position="9"/>
        <end position="112"/>
    </location>
</feature>
<comment type="subcellular location">
    <subcellularLocation>
        <location evidence="1 8">Cell membrane</location>
        <topology evidence="1 8">Multi-pass membrane protein</topology>
    </subcellularLocation>
</comment>
<evidence type="ECO:0000256" key="6">
    <source>
        <dbReference type="ARBA" id="ARBA00022989"/>
    </source>
</evidence>
<dbReference type="Proteomes" id="UP001652660">
    <property type="component" value="Chromosome 4e"/>
</dbReference>
<reference evidence="11" key="2">
    <citation type="submission" date="2025-08" db="UniProtKB">
        <authorList>
            <consortium name="RefSeq"/>
        </authorList>
    </citation>
    <scope>IDENTIFICATION</scope>
    <source>
        <tissue evidence="11">Leaves</tissue>
    </source>
</reference>
<feature type="transmembrane region" description="Helical" evidence="8">
    <location>
        <begin position="96"/>
        <end position="113"/>
    </location>
</feature>
<feature type="transmembrane region" description="Helical" evidence="8">
    <location>
        <begin position="50"/>
        <end position="75"/>
    </location>
</feature>
<evidence type="ECO:0000256" key="3">
    <source>
        <dbReference type="ARBA" id="ARBA00011489"/>
    </source>
</evidence>
<evidence type="ECO:0000256" key="7">
    <source>
        <dbReference type="ARBA" id="ARBA00023136"/>
    </source>
</evidence>
<dbReference type="OrthoDB" id="685197at2759"/>
<keyword evidence="7 8" id="KW-0472">Membrane</keyword>
<keyword evidence="6 8" id="KW-1133">Transmembrane helix</keyword>
<dbReference type="Pfam" id="PF04535">
    <property type="entry name" value="CASP_dom"/>
    <property type="match status" value="1"/>
</dbReference>
<comment type="subunit">
    <text evidence="3 8">Homodimer and heterodimers.</text>
</comment>
<evidence type="ECO:0000256" key="1">
    <source>
        <dbReference type="ARBA" id="ARBA00004651"/>
    </source>
</evidence>
<dbReference type="InterPro" id="IPR006702">
    <property type="entry name" value="CASP_dom"/>
</dbReference>
<comment type="similarity">
    <text evidence="2 8">Belongs to the Casparian strip membrane proteins (CASP) family.</text>
</comment>
<evidence type="ECO:0000256" key="8">
    <source>
        <dbReference type="RuleBase" id="RU361233"/>
    </source>
</evidence>